<comment type="caution">
    <text evidence="2">The sequence shown here is derived from an EMBL/GenBank/DDBJ whole genome shotgun (WGS) entry which is preliminary data.</text>
</comment>
<name>A0ABV5CZ39_9ACTN</name>
<evidence type="ECO:0000313" key="3">
    <source>
        <dbReference type="Proteomes" id="UP001582793"/>
    </source>
</evidence>
<protein>
    <submittedName>
        <fullName evidence="2">Uncharacterized protein</fullName>
    </submittedName>
</protein>
<dbReference type="RefSeq" id="WP_375736407.1">
    <property type="nucleotide sequence ID" value="NZ_JBCGDC010000133.1"/>
</dbReference>
<organism evidence="2 3">
    <name type="scientific">Polymorphospora lycopeni</name>
    <dbReference type="NCBI Taxonomy" id="3140240"/>
    <lineage>
        <taxon>Bacteria</taxon>
        <taxon>Bacillati</taxon>
        <taxon>Actinomycetota</taxon>
        <taxon>Actinomycetes</taxon>
        <taxon>Micromonosporales</taxon>
        <taxon>Micromonosporaceae</taxon>
        <taxon>Polymorphospora</taxon>
    </lineage>
</organism>
<proteinExistence type="predicted"/>
<keyword evidence="3" id="KW-1185">Reference proteome</keyword>
<reference evidence="2 3" key="1">
    <citation type="submission" date="2024-04" db="EMBL/GenBank/DDBJ databases">
        <title>Polymorphospora sp. isolated from Baiyangdian Lake in Xiong'an New Area.</title>
        <authorList>
            <person name="Zhang X."/>
            <person name="Liu J."/>
        </authorList>
    </citation>
    <scope>NUCLEOTIDE SEQUENCE [LARGE SCALE GENOMIC DNA]</scope>
    <source>
        <strain evidence="2 3">2-325</strain>
    </source>
</reference>
<evidence type="ECO:0000313" key="2">
    <source>
        <dbReference type="EMBL" id="MFB6397265.1"/>
    </source>
</evidence>
<gene>
    <name evidence="2" type="ORF">AAFH96_29835</name>
</gene>
<dbReference type="Proteomes" id="UP001582793">
    <property type="component" value="Unassembled WGS sequence"/>
</dbReference>
<feature type="compositionally biased region" description="Basic residues" evidence="1">
    <location>
        <begin position="63"/>
        <end position="78"/>
    </location>
</feature>
<dbReference type="EMBL" id="JBCGDC010000133">
    <property type="protein sequence ID" value="MFB6397265.1"/>
    <property type="molecule type" value="Genomic_DNA"/>
</dbReference>
<evidence type="ECO:0000256" key="1">
    <source>
        <dbReference type="SAM" id="MobiDB-lite"/>
    </source>
</evidence>
<feature type="region of interest" description="Disordered" evidence="1">
    <location>
        <begin position="59"/>
        <end position="78"/>
    </location>
</feature>
<accession>A0ABV5CZ39</accession>
<sequence>MPSMPATTADSAPDPAGEEIILGIGTHKDAHVAAVITALGVQVTSASFPTTAAGYRRLDGAPRRRCPHPRMRGRPLPT</sequence>